<keyword evidence="3" id="KW-1185">Reference proteome</keyword>
<dbReference type="OrthoDB" id="3683803at2"/>
<accession>A0A2S6GE49</accession>
<gene>
    <name evidence="2" type="ORF">CLV40_12732</name>
</gene>
<evidence type="ECO:0000313" key="3">
    <source>
        <dbReference type="Proteomes" id="UP000239203"/>
    </source>
</evidence>
<evidence type="ECO:0000313" key="2">
    <source>
        <dbReference type="EMBL" id="PPK63505.1"/>
    </source>
</evidence>
<feature type="region of interest" description="Disordered" evidence="1">
    <location>
        <begin position="22"/>
        <end position="47"/>
    </location>
</feature>
<proteinExistence type="predicted"/>
<comment type="caution">
    <text evidence="2">The sequence shown here is derived from an EMBL/GenBank/DDBJ whole genome shotgun (WGS) entry which is preliminary data.</text>
</comment>
<organism evidence="2 3">
    <name type="scientific">Actinokineospora auranticolor</name>
    <dbReference type="NCBI Taxonomy" id="155976"/>
    <lineage>
        <taxon>Bacteria</taxon>
        <taxon>Bacillati</taxon>
        <taxon>Actinomycetota</taxon>
        <taxon>Actinomycetes</taxon>
        <taxon>Pseudonocardiales</taxon>
        <taxon>Pseudonocardiaceae</taxon>
        <taxon>Actinokineospora</taxon>
    </lineage>
</organism>
<evidence type="ECO:0000256" key="1">
    <source>
        <dbReference type="SAM" id="MobiDB-lite"/>
    </source>
</evidence>
<protein>
    <submittedName>
        <fullName evidence="2">Uncharacterized protein</fullName>
    </submittedName>
</protein>
<dbReference type="EMBL" id="PTIX01000027">
    <property type="protein sequence ID" value="PPK63505.1"/>
    <property type="molecule type" value="Genomic_DNA"/>
</dbReference>
<dbReference type="Proteomes" id="UP000239203">
    <property type="component" value="Unassembled WGS sequence"/>
</dbReference>
<reference evidence="2 3" key="1">
    <citation type="submission" date="2018-02" db="EMBL/GenBank/DDBJ databases">
        <title>Genomic Encyclopedia of Archaeal and Bacterial Type Strains, Phase II (KMG-II): from individual species to whole genera.</title>
        <authorList>
            <person name="Goeker M."/>
        </authorList>
    </citation>
    <scope>NUCLEOTIDE SEQUENCE [LARGE SCALE GENOMIC DNA]</scope>
    <source>
        <strain evidence="2 3">YU 961-1</strain>
    </source>
</reference>
<dbReference type="RefSeq" id="WP_104482637.1">
    <property type="nucleotide sequence ID" value="NZ_CP154825.1"/>
</dbReference>
<sequence length="216" mass="23451">MSNELFAAMANLLAQAAELVDQQPEGDAPDAASWSAERPEGSDMDGGRFSALVIRHDGELGHVALTAETATERIAKILGERQITPMDLVQGVGFWRGGFAAPRTEINPPATLAITRLVKDVIAGNYAVSDRDLARVQRLRRNNMSDLTIHGACVITGLSIDLRPVPMPERLREWVDELLTDVAYYQLGSQIAEQIRATGVPPHRVTNVMVNLTTGA</sequence>
<name>A0A2S6GE49_9PSEU</name>
<dbReference type="AlphaFoldDB" id="A0A2S6GE49"/>